<dbReference type="EMBL" id="CP052909">
    <property type="protein sequence ID" value="QNJ97989.1"/>
    <property type="molecule type" value="Genomic_DNA"/>
</dbReference>
<feature type="domain" description="Mur ligase C-terminal" evidence="13">
    <location>
        <begin position="298"/>
        <end position="415"/>
    </location>
</feature>
<dbReference type="InterPro" id="IPR051046">
    <property type="entry name" value="MurCDEF_CellWall_CoF430Synth"/>
</dbReference>
<comment type="catalytic activity">
    <reaction evidence="10 11">
        <text>D-alanyl-D-alanine + UDP-N-acetyl-alpha-D-muramoyl-L-alanyl-gamma-D-glutamyl-meso-2,6-diaminopimelate + ATP = UDP-N-acetyl-alpha-D-muramoyl-L-alanyl-gamma-D-glutamyl-meso-2,6-diaminopimeloyl-D-alanyl-D-alanine + ADP + phosphate + H(+)</text>
        <dbReference type="Rhea" id="RHEA:28374"/>
        <dbReference type="ChEBI" id="CHEBI:15378"/>
        <dbReference type="ChEBI" id="CHEBI:30616"/>
        <dbReference type="ChEBI" id="CHEBI:43474"/>
        <dbReference type="ChEBI" id="CHEBI:57822"/>
        <dbReference type="ChEBI" id="CHEBI:61386"/>
        <dbReference type="ChEBI" id="CHEBI:83905"/>
        <dbReference type="ChEBI" id="CHEBI:456216"/>
        <dbReference type="EC" id="6.3.2.10"/>
    </reaction>
</comment>
<protein>
    <recommendedName>
        <fullName evidence="10 11">UDP-N-acetylmuramoyl-tripeptide--D-alanyl-D-alanine ligase</fullName>
        <ecNumber evidence="10 11">6.3.2.10</ecNumber>
    </recommendedName>
    <alternativeName>
        <fullName evidence="10">D-alanyl-D-alanine-adding enzyme</fullName>
    </alternativeName>
</protein>
<dbReference type="HAMAP" id="MF_02019">
    <property type="entry name" value="MurF"/>
    <property type="match status" value="1"/>
</dbReference>
<keyword evidence="1 10" id="KW-0963">Cytoplasm</keyword>
<dbReference type="SUPFAM" id="SSF53244">
    <property type="entry name" value="MurD-like peptide ligases, peptide-binding domain"/>
    <property type="match status" value="1"/>
</dbReference>
<dbReference type="Gene3D" id="3.90.190.20">
    <property type="entry name" value="Mur ligase, C-terminal domain"/>
    <property type="match status" value="1"/>
</dbReference>
<evidence type="ECO:0000256" key="11">
    <source>
        <dbReference type="RuleBase" id="RU004136"/>
    </source>
</evidence>
<dbReference type="GO" id="GO:0071555">
    <property type="term" value="P:cell wall organization"/>
    <property type="evidence" value="ECO:0007669"/>
    <property type="project" value="UniProtKB-KW"/>
</dbReference>
<feature type="domain" description="Mur ligase N-terminal catalytic" evidence="12">
    <location>
        <begin position="14"/>
        <end position="60"/>
    </location>
</feature>
<dbReference type="PANTHER" id="PTHR43024:SF1">
    <property type="entry name" value="UDP-N-ACETYLMURAMOYL-TRIPEPTIDE--D-ALANYL-D-ALANINE LIGASE"/>
    <property type="match status" value="1"/>
</dbReference>
<evidence type="ECO:0000256" key="4">
    <source>
        <dbReference type="ARBA" id="ARBA00022741"/>
    </source>
</evidence>
<proteinExistence type="inferred from homology"/>
<dbReference type="GO" id="GO:0051301">
    <property type="term" value="P:cell division"/>
    <property type="evidence" value="ECO:0007669"/>
    <property type="project" value="UniProtKB-KW"/>
</dbReference>
<dbReference type="SUPFAM" id="SSF53623">
    <property type="entry name" value="MurD-like peptide ligases, catalytic domain"/>
    <property type="match status" value="1"/>
</dbReference>
<keyword evidence="4 10" id="KW-0547">Nucleotide-binding</keyword>
<dbReference type="RefSeq" id="WP_186987615.1">
    <property type="nucleotide sequence ID" value="NZ_CP052909.1"/>
</dbReference>
<dbReference type="InterPro" id="IPR036615">
    <property type="entry name" value="Mur_ligase_C_dom_sf"/>
</dbReference>
<evidence type="ECO:0000256" key="5">
    <source>
        <dbReference type="ARBA" id="ARBA00022840"/>
    </source>
</evidence>
<comment type="subcellular location">
    <subcellularLocation>
        <location evidence="10 11">Cytoplasm</location>
    </subcellularLocation>
</comment>
<comment type="pathway">
    <text evidence="10 11">Cell wall biogenesis; peptidoglycan biosynthesis.</text>
</comment>
<evidence type="ECO:0000313" key="16">
    <source>
        <dbReference type="Proteomes" id="UP000515514"/>
    </source>
</evidence>
<dbReference type="Gene3D" id="3.40.1390.10">
    <property type="entry name" value="MurE/MurF, N-terminal domain"/>
    <property type="match status" value="1"/>
</dbReference>
<dbReference type="GO" id="GO:0005524">
    <property type="term" value="F:ATP binding"/>
    <property type="evidence" value="ECO:0007669"/>
    <property type="project" value="UniProtKB-UniRule"/>
</dbReference>
<feature type="binding site" evidence="10">
    <location>
        <begin position="98"/>
        <end position="104"/>
    </location>
    <ligand>
        <name>ATP</name>
        <dbReference type="ChEBI" id="CHEBI:30616"/>
    </ligand>
</feature>
<keyword evidence="3 10" id="KW-0132">Cell division</keyword>
<dbReference type="InterPro" id="IPR000713">
    <property type="entry name" value="Mur_ligase_N"/>
</dbReference>
<dbReference type="InterPro" id="IPR036565">
    <property type="entry name" value="Mur-like_cat_sf"/>
</dbReference>
<keyword evidence="16" id="KW-1185">Reference proteome</keyword>
<accession>A0A7G8PUH3</accession>
<dbReference type="GO" id="GO:0005737">
    <property type="term" value="C:cytoplasm"/>
    <property type="evidence" value="ECO:0007669"/>
    <property type="project" value="UniProtKB-SubCell"/>
</dbReference>
<keyword evidence="5 10" id="KW-0067">ATP-binding</keyword>
<evidence type="ECO:0000256" key="10">
    <source>
        <dbReference type="HAMAP-Rule" id="MF_02019"/>
    </source>
</evidence>
<dbReference type="GO" id="GO:0008360">
    <property type="term" value="P:regulation of cell shape"/>
    <property type="evidence" value="ECO:0007669"/>
    <property type="project" value="UniProtKB-KW"/>
</dbReference>
<dbReference type="KEGG" id="alti:ALE3EI_1428"/>
<dbReference type="PANTHER" id="PTHR43024">
    <property type="entry name" value="UDP-N-ACETYLMURAMOYL-TRIPEPTIDE--D-ALANYL-D-ALANINE LIGASE"/>
    <property type="match status" value="1"/>
</dbReference>
<dbReference type="AlphaFoldDB" id="A0A7G8PUH3"/>
<organism evidence="15 16">
    <name type="scientific">Constantimarinum furrinae</name>
    <dbReference type="NCBI Taxonomy" id="2562285"/>
    <lineage>
        <taxon>Bacteria</taxon>
        <taxon>Pseudomonadati</taxon>
        <taxon>Bacteroidota</taxon>
        <taxon>Flavobacteriia</taxon>
        <taxon>Flavobacteriales</taxon>
        <taxon>Flavobacteriaceae</taxon>
        <taxon>Altibacter/Constantimarinum group</taxon>
        <taxon>Constantimarinum</taxon>
    </lineage>
</organism>
<evidence type="ECO:0000256" key="2">
    <source>
        <dbReference type="ARBA" id="ARBA00022598"/>
    </source>
</evidence>
<dbReference type="Proteomes" id="UP000515514">
    <property type="component" value="Chromosome"/>
</dbReference>
<keyword evidence="7 10" id="KW-0573">Peptidoglycan synthesis</keyword>
<keyword evidence="6 10" id="KW-0133">Cell shape</keyword>
<sequence>MKTETLHQLFLESSGVSTDTRKITKDCLFFALKGDNFNGNAFASEAIEKGAKYVVIDESVYHIPNGKTILCENALETLQELARFHRKFLNIPILALTGSNGKTTTKELINAVLSEKFNTTATSGNLNNHIGVPLTLLKMNSKTEIGVVEMGANHHNEIAKLCTIAEPDYGYITNFGKAHLEGFGSLEGVVKAKTELYRHLQANDKLVFVNARDKRQMKLSEDIKRYTFGEKEQDCMVTLKNASKHVEVLFKGQHIHSNLIGLYNFNNVAAAIAIGDFFGISSEAIKRAIEKYIPNNNRSQLIEKATNKIILDAYNANPTSMLAAIENFKQAEGNEKILILGDMFELGSDAPLEHQHITTFLEHHPFGKAYLVGSNFKKTRHNANHIMQFETFESLSAHLKKHPLERNFILIKGSRGMALERVLEIF</sequence>
<evidence type="ECO:0000256" key="7">
    <source>
        <dbReference type="ARBA" id="ARBA00022984"/>
    </source>
</evidence>
<dbReference type="UniPathway" id="UPA00219"/>
<gene>
    <name evidence="10" type="primary">murF</name>
    <name evidence="15" type="ORF">ALE3EI_1428</name>
</gene>
<dbReference type="InterPro" id="IPR004101">
    <property type="entry name" value="Mur_ligase_C"/>
</dbReference>
<evidence type="ECO:0000256" key="8">
    <source>
        <dbReference type="ARBA" id="ARBA00023306"/>
    </source>
</evidence>
<dbReference type="InterPro" id="IPR035911">
    <property type="entry name" value="MurE/MurF_N"/>
</dbReference>
<evidence type="ECO:0000313" key="15">
    <source>
        <dbReference type="EMBL" id="QNJ97989.1"/>
    </source>
</evidence>
<evidence type="ECO:0000256" key="6">
    <source>
        <dbReference type="ARBA" id="ARBA00022960"/>
    </source>
</evidence>
<dbReference type="GO" id="GO:0047480">
    <property type="term" value="F:UDP-N-acetylmuramoyl-tripeptide-D-alanyl-D-alanine ligase activity"/>
    <property type="evidence" value="ECO:0007669"/>
    <property type="project" value="UniProtKB-UniRule"/>
</dbReference>
<dbReference type="Gene3D" id="3.40.1190.10">
    <property type="entry name" value="Mur-like, catalytic domain"/>
    <property type="match status" value="1"/>
</dbReference>
<evidence type="ECO:0000259" key="13">
    <source>
        <dbReference type="Pfam" id="PF02875"/>
    </source>
</evidence>
<reference evidence="15 16" key="1">
    <citation type="submission" date="2020-04" db="EMBL/GenBank/DDBJ databases">
        <title>Genome sequence of Altibacter aquimarinus strain ALE3EI.</title>
        <authorList>
            <person name="Oh H.-M."/>
            <person name="Jang D."/>
        </authorList>
    </citation>
    <scope>NUCLEOTIDE SEQUENCE [LARGE SCALE GENOMIC DNA]</scope>
    <source>
        <strain evidence="15 16">ALE3EI</strain>
    </source>
</reference>
<dbReference type="EC" id="6.3.2.10" evidence="10 11"/>
<feature type="domain" description="Mur ligase central" evidence="14">
    <location>
        <begin position="97"/>
        <end position="274"/>
    </location>
</feature>
<evidence type="ECO:0000259" key="14">
    <source>
        <dbReference type="Pfam" id="PF08245"/>
    </source>
</evidence>
<keyword evidence="8 10" id="KW-0131">Cell cycle</keyword>
<dbReference type="InterPro" id="IPR013221">
    <property type="entry name" value="Mur_ligase_cen"/>
</dbReference>
<dbReference type="GO" id="GO:0009252">
    <property type="term" value="P:peptidoglycan biosynthetic process"/>
    <property type="evidence" value="ECO:0007669"/>
    <property type="project" value="UniProtKB-UniRule"/>
</dbReference>
<dbReference type="SUPFAM" id="SSF63418">
    <property type="entry name" value="MurE/MurF N-terminal domain"/>
    <property type="match status" value="1"/>
</dbReference>
<dbReference type="Pfam" id="PF02875">
    <property type="entry name" value="Mur_ligase_C"/>
    <property type="match status" value="1"/>
</dbReference>
<dbReference type="NCBIfam" id="TIGR01143">
    <property type="entry name" value="murF"/>
    <property type="match status" value="1"/>
</dbReference>
<comment type="function">
    <text evidence="10 11">Involved in cell wall formation. Catalyzes the final step in the synthesis of UDP-N-acetylmuramoyl-pentapeptide, the precursor of murein.</text>
</comment>
<evidence type="ECO:0000256" key="1">
    <source>
        <dbReference type="ARBA" id="ARBA00022490"/>
    </source>
</evidence>
<evidence type="ECO:0000256" key="9">
    <source>
        <dbReference type="ARBA" id="ARBA00023316"/>
    </source>
</evidence>
<dbReference type="Pfam" id="PF08245">
    <property type="entry name" value="Mur_ligase_M"/>
    <property type="match status" value="1"/>
</dbReference>
<name>A0A7G8PUH3_9FLAO</name>
<evidence type="ECO:0000256" key="3">
    <source>
        <dbReference type="ARBA" id="ARBA00022618"/>
    </source>
</evidence>
<keyword evidence="9 10" id="KW-0961">Cell wall biogenesis/degradation</keyword>
<keyword evidence="2 10" id="KW-0436">Ligase</keyword>
<dbReference type="Pfam" id="PF01225">
    <property type="entry name" value="Mur_ligase"/>
    <property type="match status" value="1"/>
</dbReference>
<dbReference type="InterPro" id="IPR005863">
    <property type="entry name" value="UDP-N-AcMur_synth"/>
</dbReference>
<comment type="similarity">
    <text evidence="10">Belongs to the MurCDEF family. MurF subfamily.</text>
</comment>
<evidence type="ECO:0000259" key="12">
    <source>
        <dbReference type="Pfam" id="PF01225"/>
    </source>
</evidence>